<gene>
    <name evidence="1" type="ORF">NEQG_02689</name>
</gene>
<evidence type="ECO:0000313" key="1">
    <source>
        <dbReference type="EMBL" id="EIJ87120.1"/>
    </source>
</evidence>
<evidence type="ECO:0000313" key="2">
    <source>
        <dbReference type="Proteomes" id="UP000002872"/>
    </source>
</evidence>
<name>I3ED23_NEMP3</name>
<proteinExistence type="predicted"/>
<dbReference type="InParanoid" id="I3ED23"/>
<dbReference type="HOGENOM" id="CLU_198491_0_0_1"/>
<accession>I3ED23</accession>
<dbReference type="AlphaFoldDB" id="I3ED23"/>
<dbReference type="VEuPathDB" id="MicrosporidiaDB:NEQG_02689"/>
<organism evidence="1 2">
    <name type="scientific">Nematocida parisii (strain ERTm3)</name>
    <name type="common">Nematode killer fungus</name>
    <dbReference type="NCBI Taxonomy" id="935791"/>
    <lineage>
        <taxon>Eukaryota</taxon>
        <taxon>Fungi</taxon>
        <taxon>Fungi incertae sedis</taxon>
        <taxon>Microsporidia</taxon>
        <taxon>Nematocida</taxon>
    </lineage>
</organism>
<reference evidence="1" key="1">
    <citation type="submission" date="2011-01" db="EMBL/GenBank/DDBJ databases">
        <title>The Genome Sequence of Nematocida parisii strain ERTm3.</title>
        <authorList>
            <consortium name="The Broad Institute Genome Sequencing Platform"/>
            <consortium name="The Broad Institute Genome Sequencing Center for Infectious Disease"/>
            <person name="Cuomo C."/>
            <person name="Troemel E."/>
            <person name="Young S.K."/>
            <person name="Zeng Q."/>
            <person name="Gargeya S."/>
            <person name="Fitzgerald M."/>
            <person name="Haas B."/>
            <person name="Abouelleil A."/>
            <person name="Alvarado L."/>
            <person name="Arachchi H.M."/>
            <person name="Berlin A."/>
            <person name="Chapman S.B."/>
            <person name="Gearin G."/>
            <person name="Goldberg J."/>
            <person name="Griggs A."/>
            <person name="Gujja S."/>
            <person name="Hansen M."/>
            <person name="Heiman D."/>
            <person name="Howarth C."/>
            <person name="Larimer J."/>
            <person name="Lui A."/>
            <person name="MacDonald P.J.P."/>
            <person name="McCowen C."/>
            <person name="Montmayeur A."/>
            <person name="Murphy C."/>
            <person name="Neiman D."/>
            <person name="Pearson M."/>
            <person name="Priest M."/>
            <person name="Roberts A."/>
            <person name="Saif S."/>
            <person name="Shea T."/>
            <person name="Sisk P."/>
            <person name="Stolte C."/>
            <person name="Sykes S."/>
            <person name="Wortman J."/>
            <person name="Nusbaum C."/>
            <person name="Birren B."/>
        </authorList>
    </citation>
    <scope>NUCLEOTIDE SEQUENCE</scope>
    <source>
        <strain evidence="1">ERTm3</strain>
    </source>
</reference>
<dbReference type="Proteomes" id="UP000002872">
    <property type="component" value="Unassembled WGS sequence"/>
</dbReference>
<dbReference type="EMBL" id="GL870890">
    <property type="protein sequence ID" value="EIJ87120.1"/>
    <property type="molecule type" value="Genomic_DNA"/>
</dbReference>
<sequence>MKHVRDDTELSDGLGIEEVLSSMFYALPKNKDLEVVCGALIPKKRSDNKKDVFGKVK</sequence>
<protein>
    <submittedName>
        <fullName evidence="1">Uncharacterized protein</fullName>
    </submittedName>
</protein>
<keyword evidence="2" id="KW-1185">Reference proteome</keyword>